<reference evidence="1" key="1">
    <citation type="submission" date="2018-01" db="EMBL/GenBank/DDBJ databases">
        <title>An insight into the sialome of Amazonian anophelines.</title>
        <authorList>
            <person name="Ribeiro J.M."/>
            <person name="Scarpassa V."/>
            <person name="Calvo E."/>
        </authorList>
    </citation>
    <scope>NUCLEOTIDE SEQUENCE</scope>
    <source>
        <tissue evidence="1">Salivary glands</tissue>
    </source>
</reference>
<organism evidence="1">
    <name type="scientific">Anopheles marajoara</name>
    <dbReference type="NCBI Taxonomy" id="58244"/>
    <lineage>
        <taxon>Eukaryota</taxon>
        <taxon>Metazoa</taxon>
        <taxon>Ecdysozoa</taxon>
        <taxon>Arthropoda</taxon>
        <taxon>Hexapoda</taxon>
        <taxon>Insecta</taxon>
        <taxon>Pterygota</taxon>
        <taxon>Neoptera</taxon>
        <taxon>Endopterygota</taxon>
        <taxon>Diptera</taxon>
        <taxon>Nematocera</taxon>
        <taxon>Culicoidea</taxon>
        <taxon>Culicidae</taxon>
        <taxon>Anophelinae</taxon>
        <taxon>Anopheles</taxon>
    </lineage>
</organism>
<dbReference type="EMBL" id="GGFJ01013230">
    <property type="protein sequence ID" value="MBW62371.1"/>
    <property type="molecule type" value="Transcribed_RNA"/>
</dbReference>
<accession>A0A2M4CB60</accession>
<dbReference type="AlphaFoldDB" id="A0A2M4CB60"/>
<proteinExistence type="predicted"/>
<protein>
    <submittedName>
        <fullName evidence="1">Putative secreted protein</fullName>
    </submittedName>
</protein>
<evidence type="ECO:0000313" key="1">
    <source>
        <dbReference type="EMBL" id="MBW62371.1"/>
    </source>
</evidence>
<sequence length="85" mass="10030">MSLRAWNEWRRNLCVLILWLEAIFTLVLRKLGQVSVVDRSIDAQSAMPDQDRAAGFEGTIYPGARRSRLHLQRFPPRILERRVRR</sequence>
<name>A0A2M4CB60_9DIPT</name>